<protein>
    <submittedName>
        <fullName evidence="1">Uncharacterized protein</fullName>
    </submittedName>
</protein>
<dbReference type="STRING" id="452863.Achl_1729"/>
<name>B8H6Y9_PSECP</name>
<reference evidence="1" key="1">
    <citation type="submission" date="2009-01" db="EMBL/GenBank/DDBJ databases">
        <title>Complete sequence of chromosome of Arthrobacter chlorophenolicus A6.</title>
        <authorList>
            <consortium name="US DOE Joint Genome Institute"/>
            <person name="Lucas S."/>
            <person name="Copeland A."/>
            <person name="Lapidus A."/>
            <person name="Glavina del Rio T."/>
            <person name="Tice H."/>
            <person name="Bruce D."/>
            <person name="Goodwin L."/>
            <person name="Pitluck S."/>
            <person name="Goltsman E."/>
            <person name="Clum A."/>
            <person name="Larimer F."/>
            <person name="Land M."/>
            <person name="Hauser L."/>
            <person name="Kyrpides N."/>
            <person name="Mikhailova N."/>
            <person name="Jansson J."/>
            <person name="Richardson P."/>
        </authorList>
    </citation>
    <scope>NUCLEOTIDE SEQUENCE [LARGE SCALE GENOMIC DNA]</scope>
    <source>
        <strain evidence="1">A6</strain>
    </source>
</reference>
<dbReference type="Proteomes" id="UP000002505">
    <property type="component" value="Chromosome"/>
</dbReference>
<dbReference type="KEGG" id="ach:Achl_1729"/>
<sequence>MPRIPFRLRKRRFQTALGGEETGPAYLESARALLRGL</sequence>
<keyword evidence="2" id="KW-1185">Reference proteome</keyword>
<proteinExistence type="predicted"/>
<dbReference type="EMBL" id="CP001341">
    <property type="protein sequence ID" value="ACL39710.1"/>
    <property type="molecule type" value="Genomic_DNA"/>
</dbReference>
<dbReference type="HOGENOM" id="CLU_3339301_0_0_11"/>
<dbReference type="AlphaFoldDB" id="B8H6Y9"/>
<gene>
    <name evidence="1" type="ordered locus">Achl_1729</name>
</gene>
<evidence type="ECO:0000313" key="1">
    <source>
        <dbReference type="EMBL" id="ACL39710.1"/>
    </source>
</evidence>
<organism evidence="1 2">
    <name type="scientific">Pseudarthrobacter chlorophenolicus (strain ATCC 700700 / DSM 12829 / CIP 107037 / JCM 12360 / KCTC 9906 / NCIMB 13794 / A6)</name>
    <name type="common">Arthrobacter chlorophenolicus</name>
    <dbReference type="NCBI Taxonomy" id="452863"/>
    <lineage>
        <taxon>Bacteria</taxon>
        <taxon>Bacillati</taxon>
        <taxon>Actinomycetota</taxon>
        <taxon>Actinomycetes</taxon>
        <taxon>Micrococcales</taxon>
        <taxon>Micrococcaceae</taxon>
        <taxon>Pseudarthrobacter</taxon>
    </lineage>
</organism>
<accession>B8H6Y9</accession>
<evidence type="ECO:0000313" key="2">
    <source>
        <dbReference type="Proteomes" id="UP000002505"/>
    </source>
</evidence>